<evidence type="ECO:0000313" key="3">
    <source>
        <dbReference type="Proteomes" id="UP001623348"/>
    </source>
</evidence>
<evidence type="ECO:0000313" key="2">
    <source>
        <dbReference type="EMBL" id="GAB0194899.1"/>
    </source>
</evidence>
<organism evidence="2 3">
    <name type="scientific">Grus japonensis</name>
    <name type="common">Japanese crane</name>
    <name type="synonym">Red-crowned crane</name>
    <dbReference type="NCBI Taxonomy" id="30415"/>
    <lineage>
        <taxon>Eukaryota</taxon>
        <taxon>Metazoa</taxon>
        <taxon>Chordata</taxon>
        <taxon>Craniata</taxon>
        <taxon>Vertebrata</taxon>
        <taxon>Euteleostomi</taxon>
        <taxon>Archelosauria</taxon>
        <taxon>Archosauria</taxon>
        <taxon>Dinosauria</taxon>
        <taxon>Saurischia</taxon>
        <taxon>Theropoda</taxon>
        <taxon>Coelurosauria</taxon>
        <taxon>Aves</taxon>
        <taxon>Neognathae</taxon>
        <taxon>Neoaves</taxon>
        <taxon>Gruiformes</taxon>
        <taxon>Gruidae</taxon>
        <taxon>Grus</taxon>
    </lineage>
</organism>
<gene>
    <name evidence="2" type="ORF">GRJ2_001955200</name>
</gene>
<dbReference type="Proteomes" id="UP001623348">
    <property type="component" value="Unassembled WGS sequence"/>
</dbReference>
<proteinExistence type="predicted"/>
<keyword evidence="3" id="KW-1185">Reference proteome</keyword>
<accession>A0ABC9XBJ6</accession>
<reference evidence="2 3" key="1">
    <citation type="submission" date="2024-06" db="EMBL/GenBank/DDBJ databases">
        <title>The draft genome of Grus japonensis, version 3.</title>
        <authorList>
            <person name="Nabeshima K."/>
            <person name="Suzuki S."/>
            <person name="Onuma M."/>
        </authorList>
    </citation>
    <scope>NUCLEOTIDE SEQUENCE [LARGE SCALE GENOMIC DNA]</scope>
    <source>
        <strain evidence="2 3">451A</strain>
    </source>
</reference>
<dbReference type="AlphaFoldDB" id="A0ABC9XBJ6"/>
<evidence type="ECO:0000256" key="1">
    <source>
        <dbReference type="SAM" id="MobiDB-lite"/>
    </source>
</evidence>
<feature type="region of interest" description="Disordered" evidence="1">
    <location>
        <begin position="1"/>
        <end position="30"/>
    </location>
</feature>
<sequence length="205" mass="22550">MSPSRKEMAGQEAGAPAWDGESDDFPVKSRGYPCCQQKAHAEEEGGSVTSQFGGSLSDLRTEAAGKESIERIRCLLVRNPRSLHKPHQWLRNSRASEGFSIWSGTQRLQDVTSLVVFYWRAVLRKNCGSWNFTVDFTGFLEYFPLETAIALCPGRAEAEGAGAPALKVTDFLIRPVKKKKCPVGGNACTLNVFIVECSSVPYIMV</sequence>
<name>A0ABC9XBJ6_GRUJA</name>
<dbReference type="EMBL" id="BAAFJT010000012">
    <property type="protein sequence ID" value="GAB0194899.1"/>
    <property type="molecule type" value="Genomic_DNA"/>
</dbReference>
<comment type="caution">
    <text evidence="2">The sequence shown here is derived from an EMBL/GenBank/DDBJ whole genome shotgun (WGS) entry which is preliminary data.</text>
</comment>
<protein>
    <submittedName>
        <fullName evidence="2">Uncharacterized protein</fullName>
    </submittedName>
</protein>